<feature type="compositionally biased region" description="Polar residues" evidence="1">
    <location>
        <begin position="82"/>
        <end position="102"/>
    </location>
</feature>
<evidence type="ECO:0000313" key="2">
    <source>
        <dbReference type="EMBL" id="OIT22646.1"/>
    </source>
</evidence>
<feature type="region of interest" description="Disordered" evidence="1">
    <location>
        <begin position="39"/>
        <end position="58"/>
    </location>
</feature>
<evidence type="ECO:0000256" key="1">
    <source>
        <dbReference type="SAM" id="MobiDB-lite"/>
    </source>
</evidence>
<proteinExistence type="predicted"/>
<gene>
    <name evidence="2" type="ORF">A4A49_64730</name>
</gene>
<accession>A0A1J6JZY0</accession>
<dbReference type="Proteomes" id="UP000187609">
    <property type="component" value="Unassembled WGS sequence"/>
</dbReference>
<feature type="compositionally biased region" description="Basic and acidic residues" evidence="1">
    <location>
        <begin position="72"/>
        <end position="81"/>
    </location>
</feature>
<protein>
    <submittedName>
        <fullName evidence="2">Uncharacterized protein</fullName>
    </submittedName>
</protein>
<sequence>LELGSKQLFVSRDVIFKESEFHFVANLDTNQSWFPDMPDNVQDQELQTPNTTTHTSVDTLDTVGDLESEESVTKGAEHEHATTLQEEITQEMPTQENTSQVVEITAPPAHVRRSSR</sequence>
<feature type="non-terminal residue" evidence="2">
    <location>
        <position position="1"/>
    </location>
</feature>
<comment type="caution">
    <text evidence="2">The sequence shown here is derived from an EMBL/GenBank/DDBJ whole genome shotgun (WGS) entry which is preliminary data.</text>
</comment>
<organism evidence="2 3">
    <name type="scientific">Nicotiana attenuata</name>
    <name type="common">Coyote tobacco</name>
    <dbReference type="NCBI Taxonomy" id="49451"/>
    <lineage>
        <taxon>Eukaryota</taxon>
        <taxon>Viridiplantae</taxon>
        <taxon>Streptophyta</taxon>
        <taxon>Embryophyta</taxon>
        <taxon>Tracheophyta</taxon>
        <taxon>Spermatophyta</taxon>
        <taxon>Magnoliopsida</taxon>
        <taxon>eudicotyledons</taxon>
        <taxon>Gunneridae</taxon>
        <taxon>Pentapetalae</taxon>
        <taxon>asterids</taxon>
        <taxon>lamiids</taxon>
        <taxon>Solanales</taxon>
        <taxon>Solanaceae</taxon>
        <taxon>Nicotianoideae</taxon>
        <taxon>Nicotianeae</taxon>
        <taxon>Nicotiana</taxon>
    </lineage>
</organism>
<dbReference type="EMBL" id="MJEQ01003573">
    <property type="protein sequence ID" value="OIT22646.1"/>
    <property type="molecule type" value="Genomic_DNA"/>
</dbReference>
<evidence type="ECO:0000313" key="3">
    <source>
        <dbReference type="Proteomes" id="UP000187609"/>
    </source>
</evidence>
<reference evidence="2" key="1">
    <citation type="submission" date="2016-11" db="EMBL/GenBank/DDBJ databases">
        <title>The genome of Nicotiana attenuata.</title>
        <authorList>
            <person name="Xu S."/>
            <person name="Brockmoeller T."/>
            <person name="Gaquerel E."/>
            <person name="Navarro A."/>
            <person name="Kuhl H."/>
            <person name="Gase K."/>
            <person name="Ling Z."/>
            <person name="Zhou W."/>
            <person name="Kreitzer C."/>
            <person name="Stanke M."/>
            <person name="Tang H."/>
            <person name="Lyons E."/>
            <person name="Pandey P."/>
            <person name="Pandey S.P."/>
            <person name="Timmermann B."/>
            <person name="Baldwin I.T."/>
        </authorList>
    </citation>
    <scope>NUCLEOTIDE SEQUENCE [LARGE SCALE GENOMIC DNA]</scope>
    <source>
        <strain evidence="2">UT</strain>
    </source>
</reference>
<dbReference type="AlphaFoldDB" id="A0A1J6JZY0"/>
<keyword evidence="3" id="KW-1185">Reference proteome</keyword>
<feature type="region of interest" description="Disordered" evidence="1">
    <location>
        <begin position="72"/>
        <end position="116"/>
    </location>
</feature>
<feature type="non-terminal residue" evidence="2">
    <location>
        <position position="116"/>
    </location>
</feature>
<feature type="compositionally biased region" description="Polar residues" evidence="1">
    <location>
        <begin position="41"/>
        <end position="50"/>
    </location>
</feature>
<name>A0A1J6JZY0_NICAT</name>